<keyword evidence="1" id="KW-1133">Transmembrane helix</keyword>
<keyword evidence="1" id="KW-0472">Membrane</keyword>
<feature type="transmembrane region" description="Helical" evidence="1">
    <location>
        <begin position="42"/>
        <end position="62"/>
    </location>
</feature>
<reference evidence="2 3" key="1">
    <citation type="submission" date="2016-10" db="EMBL/GenBank/DDBJ databases">
        <authorList>
            <person name="de Groot N.N."/>
        </authorList>
    </citation>
    <scope>NUCLEOTIDE SEQUENCE [LARGE SCALE GENOMIC DNA]</scope>
    <source>
        <strain evidence="2 3">CGMCC 1.10434</strain>
    </source>
</reference>
<dbReference type="EMBL" id="FODJ01000004">
    <property type="protein sequence ID" value="SEO13077.1"/>
    <property type="molecule type" value="Genomic_DNA"/>
</dbReference>
<feature type="transmembrane region" description="Helical" evidence="1">
    <location>
        <begin position="74"/>
        <end position="92"/>
    </location>
</feature>
<dbReference type="Proteomes" id="UP000199300">
    <property type="component" value="Unassembled WGS sequence"/>
</dbReference>
<protein>
    <submittedName>
        <fullName evidence="2">Uncharacterized protein</fullName>
    </submittedName>
</protein>
<evidence type="ECO:0000313" key="3">
    <source>
        <dbReference type="Proteomes" id="UP000199300"/>
    </source>
</evidence>
<dbReference type="STRING" id="872970.SAMN04488134_10452"/>
<feature type="transmembrane region" description="Helical" evidence="1">
    <location>
        <begin position="7"/>
        <end position="30"/>
    </location>
</feature>
<sequence length="186" mass="22144">MFLQRFFSLFYIILSFFSFFISLIYIFLIIEFKPVVDFMTLLIISAPLIFMLVSGFFLNMTFKLSIKKTKMIKYSNSIMILICILNLVILLVNNRYNEFSQKRWLEHEDKRVYMIGDLIQNYQLLGMDITEIYSFLGEPMMVDNNESKVLTYYLGNERGIIRIDSTVLELEFDENEVISNYRVKTD</sequence>
<organism evidence="2 3">
    <name type="scientific">Amphibacillus marinus</name>
    <dbReference type="NCBI Taxonomy" id="872970"/>
    <lineage>
        <taxon>Bacteria</taxon>
        <taxon>Bacillati</taxon>
        <taxon>Bacillota</taxon>
        <taxon>Bacilli</taxon>
        <taxon>Bacillales</taxon>
        <taxon>Bacillaceae</taxon>
        <taxon>Amphibacillus</taxon>
    </lineage>
</organism>
<evidence type="ECO:0000256" key="1">
    <source>
        <dbReference type="SAM" id="Phobius"/>
    </source>
</evidence>
<dbReference type="AlphaFoldDB" id="A0A1H8M6R2"/>
<proteinExistence type="predicted"/>
<accession>A0A1H8M6R2</accession>
<gene>
    <name evidence="2" type="ORF">SAMN04488134_10452</name>
</gene>
<keyword evidence="1" id="KW-0812">Transmembrane</keyword>
<keyword evidence="3" id="KW-1185">Reference proteome</keyword>
<evidence type="ECO:0000313" key="2">
    <source>
        <dbReference type="EMBL" id="SEO13077.1"/>
    </source>
</evidence>
<name>A0A1H8M6R2_9BACI</name>